<dbReference type="RefSeq" id="WP_239369753.1">
    <property type="nucleotide sequence ID" value="NZ_JAKREW010000037.1"/>
</dbReference>
<evidence type="ECO:0000313" key="2">
    <source>
        <dbReference type="EMBL" id="MCG7508236.1"/>
    </source>
</evidence>
<accession>A0ABS9QNE0</accession>
<dbReference type="InterPro" id="IPR032710">
    <property type="entry name" value="NTF2-like_dom_sf"/>
</dbReference>
<dbReference type="Proteomes" id="UP001201701">
    <property type="component" value="Unassembled WGS sequence"/>
</dbReference>
<gene>
    <name evidence="2" type="ORF">L4923_24655</name>
</gene>
<evidence type="ECO:0000313" key="3">
    <source>
        <dbReference type="Proteomes" id="UP001201701"/>
    </source>
</evidence>
<dbReference type="SUPFAM" id="SSF54427">
    <property type="entry name" value="NTF2-like"/>
    <property type="match status" value="1"/>
</dbReference>
<proteinExistence type="predicted"/>
<feature type="domain" description="SnoaL-like" evidence="1">
    <location>
        <begin position="13"/>
        <end position="124"/>
    </location>
</feature>
<evidence type="ECO:0000259" key="1">
    <source>
        <dbReference type="Pfam" id="PF13474"/>
    </source>
</evidence>
<dbReference type="InterPro" id="IPR037401">
    <property type="entry name" value="SnoaL-like"/>
</dbReference>
<name>A0ABS9QNE0_9HYPH</name>
<keyword evidence="3" id="KW-1185">Reference proteome</keyword>
<protein>
    <submittedName>
        <fullName evidence="2">Nuclear transport factor 2 family protein</fullName>
    </submittedName>
</protein>
<sequence length="130" mass="14181">MNDFSNFMRERDRAASAYCQGDAAPVNALTTKQDPVSFFGPDGHSVQGADDIKAAFSKGAAAFGVNGKSHLEIVQSGSGDDIAYWCGFQYAEVDMDGKMVPMSLRITELFRREEGAWKLVHRHADMAKAS</sequence>
<dbReference type="EMBL" id="JAKREW010000037">
    <property type="protein sequence ID" value="MCG7508236.1"/>
    <property type="molecule type" value="Genomic_DNA"/>
</dbReference>
<dbReference type="Gene3D" id="3.10.450.50">
    <property type="match status" value="1"/>
</dbReference>
<dbReference type="Pfam" id="PF13474">
    <property type="entry name" value="SnoaL_3"/>
    <property type="match status" value="1"/>
</dbReference>
<reference evidence="2 3" key="1">
    <citation type="submission" date="2022-02" db="EMBL/GenBank/DDBJ databases">
        <title>Draft genome sequence of Mezorhizobium retamae strain IRAMC:0171 isolated from Retama raetam nodules.</title>
        <authorList>
            <person name="Bengaied R."/>
            <person name="Sbissi I."/>
            <person name="Huber K."/>
            <person name="Ghodbane F."/>
            <person name="Nouioui I."/>
            <person name="Tarhouni M."/>
            <person name="Gtari M."/>
        </authorList>
    </citation>
    <scope>NUCLEOTIDE SEQUENCE [LARGE SCALE GENOMIC DNA]</scope>
    <source>
        <strain evidence="2 3">IRAMC:0171</strain>
    </source>
</reference>
<comment type="caution">
    <text evidence="2">The sequence shown here is derived from an EMBL/GenBank/DDBJ whole genome shotgun (WGS) entry which is preliminary data.</text>
</comment>
<organism evidence="2 3">
    <name type="scientific">Mesorhizobium retamae</name>
    <dbReference type="NCBI Taxonomy" id="2912854"/>
    <lineage>
        <taxon>Bacteria</taxon>
        <taxon>Pseudomonadati</taxon>
        <taxon>Pseudomonadota</taxon>
        <taxon>Alphaproteobacteria</taxon>
        <taxon>Hyphomicrobiales</taxon>
        <taxon>Phyllobacteriaceae</taxon>
        <taxon>Mesorhizobium</taxon>
    </lineage>
</organism>